<reference evidence="2 3" key="1">
    <citation type="submission" date="2013-05" db="EMBL/GenBank/DDBJ databases">
        <title>The Genome Sequence of Actinomyces europaeus ACS-120-V-COL10B.</title>
        <authorList>
            <consortium name="The Broad Institute Genomics Platform"/>
            <person name="Earl A."/>
            <person name="Ward D."/>
            <person name="Feldgarden M."/>
            <person name="Gevers D."/>
            <person name="Saerens B."/>
            <person name="Vaneechoutte M."/>
            <person name="Walker B."/>
            <person name="Young S."/>
            <person name="Zeng Q."/>
            <person name="Gargeya S."/>
            <person name="Fitzgerald M."/>
            <person name="Haas B."/>
            <person name="Abouelleil A."/>
            <person name="Allen A.W."/>
            <person name="Alvarado L."/>
            <person name="Arachchi H.M."/>
            <person name="Berlin A.M."/>
            <person name="Chapman S.B."/>
            <person name="Gainer-Dewar J."/>
            <person name="Goldberg J."/>
            <person name="Griggs A."/>
            <person name="Gujja S."/>
            <person name="Hansen M."/>
            <person name="Howarth C."/>
            <person name="Imamovic A."/>
            <person name="Ireland A."/>
            <person name="Larimer J."/>
            <person name="McCowan C."/>
            <person name="Murphy C."/>
            <person name="Pearson M."/>
            <person name="Poon T.W."/>
            <person name="Priest M."/>
            <person name="Roberts A."/>
            <person name="Saif S."/>
            <person name="Shea T."/>
            <person name="Sisk P."/>
            <person name="Sykes S."/>
            <person name="Wortman J."/>
            <person name="Nusbaum C."/>
            <person name="Birren B."/>
        </authorList>
    </citation>
    <scope>NUCLEOTIDE SEQUENCE [LARGE SCALE GENOMIC DNA]</scope>
    <source>
        <strain evidence="2 3">ACS-120-V-Col10b</strain>
    </source>
</reference>
<evidence type="ECO:0000259" key="1">
    <source>
        <dbReference type="PROSITE" id="PS50075"/>
    </source>
</evidence>
<organism evidence="2 3">
    <name type="scientific">Gleimia europaea ACS-120-V-Col10b</name>
    <dbReference type="NCBI Taxonomy" id="883069"/>
    <lineage>
        <taxon>Bacteria</taxon>
        <taxon>Bacillati</taxon>
        <taxon>Actinomycetota</taxon>
        <taxon>Actinomycetes</taxon>
        <taxon>Actinomycetales</taxon>
        <taxon>Actinomycetaceae</taxon>
        <taxon>Gleimia</taxon>
    </lineage>
</organism>
<dbReference type="AlphaFoldDB" id="A0A9W5RCS4"/>
<comment type="caution">
    <text evidence="2">The sequence shown here is derived from an EMBL/GenBank/DDBJ whole genome shotgun (WGS) entry which is preliminary data.</text>
</comment>
<protein>
    <recommendedName>
        <fullName evidence="1">Carrier domain-containing protein</fullName>
    </recommendedName>
</protein>
<proteinExistence type="predicted"/>
<evidence type="ECO:0000313" key="3">
    <source>
        <dbReference type="Proteomes" id="UP000014387"/>
    </source>
</evidence>
<gene>
    <name evidence="2" type="ORF">HMPREF9238_01696</name>
</gene>
<feature type="domain" description="Carrier" evidence="1">
    <location>
        <begin position="30"/>
        <end position="108"/>
    </location>
</feature>
<dbReference type="EMBL" id="AGWN01000005">
    <property type="protein sequence ID" value="EPD29380.1"/>
    <property type="molecule type" value="Genomic_DNA"/>
</dbReference>
<sequence>MGISIAEMLGYDLLDEQPDEVSAESASEGAEVDEVEAAVVAALLDESTVKAEDFRSDMSLAEDFDLDEIGLYAVVAAVEQDLKISLKDADVAQVKTLEDLIGLARKTRG</sequence>
<dbReference type="Pfam" id="PF00550">
    <property type="entry name" value="PP-binding"/>
    <property type="match status" value="1"/>
</dbReference>
<name>A0A9W5RCS4_9ACTO</name>
<dbReference type="OrthoDB" id="3267795at2"/>
<dbReference type="RefSeq" id="WP_016445013.1">
    <property type="nucleotide sequence ID" value="NZ_KE150268.1"/>
</dbReference>
<dbReference type="SUPFAM" id="SSF47336">
    <property type="entry name" value="ACP-like"/>
    <property type="match status" value="1"/>
</dbReference>
<dbReference type="Proteomes" id="UP000014387">
    <property type="component" value="Unassembled WGS sequence"/>
</dbReference>
<dbReference type="InterPro" id="IPR009081">
    <property type="entry name" value="PP-bd_ACP"/>
</dbReference>
<accession>A0A9W5RCS4</accession>
<dbReference type="Gene3D" id="1.10.1200.10">
    <property type="entry name" value="ACP-like"/>
    <property type="match status" value="1"/>
</dbReference>
<evidence type="ECO:0000313" key="2">
    <source>
        <dbReference type="EMBL" id="EPD29380.1"/>
    </source>
</evidence>
<keyword evidence="3" id="KW-1185">Reference proteome</keyword>
<dbReference type="PROSITE" id="PS50075">
    <property type="entry name" value="CARRIER"/>
    <property type="match status" value="1"/>
</dbReference>
<dbReference type="InterPro" id="IPR036736">
    <property type="entry name" value="ACP-like_sf"/>
</dbReference>